<dbReference type="GO" id="GO:0005634">
    <property type="term" value="C:nucleus"/>
    <property type="evidence" value="ECO:0007669"/>
    <property type="project" value="UniProtKB-SubCell"/>
</dbReference>
<keyword evidence="3" id="KW-0805">Transcription regulation</keyword>
<dbReference type="Pfam" id="PF04082">
    <property type="entry name" value="Fungal_trans"/>
    <property type="match status" value="1"/>
</dbReference>
<dbReference type="AlphaFoldDB" id="A0A7D8UND6"/>
<evidence type="ECO:0000256" key="5">
    <source>
        <dbReference type="ARBA" id="ARBA00023242"/>
    </source>
</evidence>
<keyword evidence="4" id="KW-0804">Transcription</keyword>
<dbReference type="InterPro" id="IPR007219">
    <property type="entry name" value="XnlR_reg_dom"/>
</dbReference>
<dbReference type="SUPFAM" id="SSF57701">
    <property type="entry name" value="Zn2/Cys6 DNA-binding domain"/>
    <property type="match status" value="1"/>
</dbReference>
<sequence>MPFDRRALIANKACTRCSTQKRRCDRALPDCGLCKRLHQPCKYEMSRVGSSGPTPSPSPKPTISLRSIPFTLDHLKDAIIQELVPITPEDILLSYCQAIEPWFPVISISRLRSRLPPTWDEAPLDFALLCLCILLITATPPSSPDFEGNASEFKSRYLYIKSSLASIEGLGVNSFLVVQSRILVTLFEVGHGFYPAAYISIGAIIRAADALEIRPWVDASPSASLNEEEKREETTLIWGGILILDRYIAIESGSQPPITSSRSLSIQDFLKPALCPTHDPNQDRTDSICRLSRLIEASSLLEKIHITLNSSSIEHELNIEELILTVQTLVVLQGILNQEVGDGTYLYSGGLNLCNVALLLAFEHGSKIPPLTSGATANCTSIADTSLISIINTVTSVVELFMLDMRPINFNLIPPFVAFLVFKAAANVTQRLLLDNDSGEDLKRLRILRKFLEAMGRRWLSYGELSKIVPKPVQLAKQICVERYLKVLNEDTTPRLLKLLEQG</sequence>
<dbReference type="GO" id="GO:0008270">
    <property type="term" value="F:zinc ion binding"/>
    <property type="evidence" value="ECO:0007669"/>
    <property type="project" value="InterPro"/>
</dbReference>
<dbReference type="CDD" id="cd00067">
    <property type="entry name" value="GAL4"/>
    <property type="match status" value="1"/>
</dbReference>
<feature type="domain" description="Zn(2)-C6 fungal-type" evidence="6">
    <location>
        <begin position="13"/>
        <end position="43"/>
    </location>
</feature>
<evidence type="ECO:0000256" key="4">
    <source>
        <dbReference type="ARBA" id="ARBA00023163"/>
    </source>
</evidence>
<name>A0A7D8UND6_9HELO</name>
<dbReference type="GO" id="GO:0006351">
    <property type="term" value="P:DNA-templated transcription"/>
    <property type="evidence" value="ECO:0007669"/>
    <property type="project" value="InterPro"/>
</dbReference>
<dbReference type="GO" id="GO:0003677">
    <property type="term" value="F:DNA binding"/>
    <property type="evidence" value="ECO:0007669"/>
    <property type="project" value="InterPro"/>
</dbReference>
<dbReference type="EMBL" id="QGMG01000868">
    <property type="protein sequence ID" value="TVY51240.1"/>
    <property type="molecule type" value="Genomic_DNA"/>
</dbReference>
<dbReference type="SMART" id="SM00906">
    <property type="entry name" value="Fungal_trans"/>
    <property type="match status" value="1"/>
</dbReference>
<dbReference type="GO" id="GO:0000981">
    <property type="term" value="F:DNA-binding transcription factor activity, RNA polymerase II-specific"/>
    <property type="evidence" value="ECO:0007669"/>
    <property type="project" value="InterPro"/>
</dbReference>
<evidence type="ECO:0000313" key="8">
    <source>
        <dbReference type="Proteomes" id="UP000481288"/>
    </source>
</evidence>
<dbReference type="Proteomes" id="UP000481288">
    <property type="component" value="Unassembled WGS sequence"/>
</dbReference>
<keyword evidence="2" id="KW-0479">Metal-binding</keyword>
<comment type="subcellular location">
    <subcellularLocation>
        <location evidence="1">Nucleus</location>
    </subcellularLocation>
</comment>
<dbReference type="CDD" id="cd12148">
    <property type="entry name" value="fungal_TF_MHR"/>
    <property type="match status" value="1"/>
</dbReference>
<protein>
    <recommendedName>
        <fullName evidence="6">Zn(2)-C6 fungal-type domain-containing protein</fullName>
    </recommendedName>
</protein>
<evidence type="ECO:0000256" key="1">
    <source>
        <dbReference type="ARBA" id="ARBA00004123"/>
    </source>
</evidence>
<dbReference type="Gene3D" id="4.10.240.10">
    <property type="entry name" value="Zn(2)-C6 fungal-type DNA-binding domain"/>
    <property type="match status" value="1"/>
</dbReference>
<keyword evidence="8" id="KW-1185">Reference proteome</keyword>
<evidence type="ECO:0000256" key="2">
    <source>
        <dbReference type="ARBA" id="ARBA00022723"/>
    </source>
</evidence>
<dbReference type="Pfam" id="PF00172">
    <property type="entry name" value="Zn_clus"/>
    <property type="match status" value="1"/>
</dbReference>
<accession>A0A7D8UND6</accession>
<dbReference type="InterPro" id="IPR050815">
    <property type="entry name" value="TF_fung"/>
</dbReference>
<evidence type="ECO:0000259" key="6">
    <source>
        <dbReference type="PROSITE" id="PS50048"/>
    </source>
</evidence>
<gene>
    <name evidence="7" type="ORF">LCER1_G006267</name>
</gene>
<dbReference type="PANTHER" id="PTHR47338:SF20">
    <property type="entry name" value="ZN(II)2CYS6 TRANSCRIPTION FACTOR (EUROFUNG)"/>
    <property type="match status" value="1"/>
</dbReference>
<proteinExistence type="predicted"/>
<dbReference type="SMART" id="SM00066">
    <property type="entry name" value="GAL4"/>
    <property type="match status" value="1"/>
</dbReference>
<dbReference type="PANTHER" id="PTHR47338">
    <property type="entry name" value="ZN(II)2CYS6 TRANSCRIPTION FACTOR (EUROFUNG)-RELATED"/>
    <property type="match status" value="1"/>
</dbReference>
<dbReference type="InterPro" id="IPR036864">
    <property type="entry name" value="Zn2-C6_fun-type_DNA-bd_sf"/>
</dbReference>
<dbReference type="InterPro" id="IPR001138">
    <property type="entry name" value="Zn2Cys6_DnaBD"/>
</dbReference>
<evidence type="ECO:0000313" key="7">
    <source>
        <dbReference type="EMBL" id="TVY51240.1"/>
    </source>
</evidence>
<keyword evidence="5" id="KW-0539">Nucleus</keyword>
<comment type="caution">
    <text evidence="7">The sequence shown here is derived from an EMBL/GenBank/DDBJ whole genome shotgun (WGS) entry which is preliminary data.</text>
</comment>
<dbReference type="PROSITE" id="PS00463">
    <property type="entry name" value="ZN2_CY6_FUNGAL_1"/>
    <property type="match status" value="1"/>
</dbReference>
<evidence type="ECO:0000256" key="3">
    <source>
        <dbReference type="ARBA" id="ARBA00023015"/>
    </source>
</evidence>
<dbReference type="PROSITE" id="PS50048">
    <property type="entry name" value="ZN2_CY6_FUNGAL_2"/>
    <property type="match status" value="1"/>
</dbReference>
<reference evidence="7 8" key="1">
    <citation type="submission" date="2018-05" db="EMBL/GenBank/DDBJ databases">
        <title>Whole genome sequencing for identification of molecular markers to develop diagnostic detection tools for the regulated plant pathogen Lachnellula willkommii.</title>
        <authorList>
            <person name="Giroux E."/>
            <person name="Bilodeau G."/>
        </authorList>
    </citation>
    <scope>NUCLEOTIDE SEQUENCE [LARGE SCALE GENOMIC DNA]</scope>
    <source>
        <strain evidence="7 8">CBS 625.97</strain>
    </source>
</reference>
<dbReference type="OrthoDB" id="270167at2759"/>
<organism evidence="7 8">
    <name type="scientific">Lachnellula cervina</name>
    <dbReference type="NCBI Taxonomy" id="1316786"/>
    <lineage>
        <taxon>Eukaryota</taxon>
        <taxon>Fungi</taxon>
        <taxon>Dikarya</taxon>
        <taxon>Ascomycota</taxon>
        <taxon>Pezizomycotina</taxon>
        <taxon>Leotiomycetes</taxon>
        <taxon>Helotiales</taxon>
        <taxon>Lachnaceae</taxon>
        <taxon>Lachnellula</taxon>
    </lineage>
</organism>